<dbReference type="EMBL" id="CP104064">
    <property type="protein sequence ID" value="WAH38850.1"/>
    <property type="molecule type" value="Genomic_DNA"/>
</dbReference>
<feature type="compositionally biased region" description="Basic and acidic residues" evidence="1">
    <location>
        <begin position="150"/>
        <end position="159"/>
    </location>
</feature>
<accession>A0ABY6Z7I1</accession>
<feature type="region of interest" description="Disordered" evidence="1">
    <location>
        <begin position="140"/>
        <end position="179"/>
    </location>
</feature>
<evidence type="ECO:0000313" key="3">
    <source>
        <dbReference type="Proteomes" id="UP001164803"/>
    </source>
</evidence>
<organism evidence="2 3">
    <name type="scientific">Alicyclobacillus dauci</name>
    <dbReference type="NCBI Taxonomy" id="1475485"/>
    <lineage>
        <taxon>Bacteria</taxon>
        <taxon>Bacillati</taxon>
        <taxon>Bacillota</taxon>
        <taxon>Bacilli</taxon>
        <taxon>Bacillales</taxon>
        <taxon>Alicyclobacillaceae</taxon>
        <taxon>Alicyclobacillus</taxon>
    </lineage>
</organism>
<proteinExistence type="predicted"/>
<evidence type="ECO:0000256" key="1">
    <source>
        <dbReference type="SAM" id="MobiDB-lite"/>
    </source>
</evidence>
<name>A0ABY6Z7I1_9BACL</name>
<keyword evidence="3" id="KW-1185">Reference proteome</keyword>
<dbReference type="Proteomes" id="UP001164803">
    <property type="component" value="Chromosome"/>
</dbReference>
<protein>
    <submittedName>
        <fullName evidence="2">Uncharacterized protein</fullName>
    </submittedName>
</protein>
<sequence length="179" mass="20491">MNASFAAKAGSVNGQIDRRGRPIHLPRYRSYVKGDTDAFQGALYAFQRHMPLEIAPDLMNNWRFFYERSVGCVGILKDWLYDALDAGLREGKEHLDYRFICEFALSTSQCENILEEVRNHENDERLFNPTAESKVYASMIWSPNPLPPKDPSENTEKPTNRNTSPGVRKPTRDPVGQKQ</sequence>
<reference evidence="2" key="1">
    <citation type="submission" date="2022-08" db="EMBL/GenBank/DDBJ databases">
        <title>Alicyclobacillus dauci DSM2870, complete genome.</title>
        <authorList>
            <person name="Wang Q."/>
            <person name="Cai R."/>
            <person name="Wang Z."/>
        </authorList>
    </citation>
    <scope>NUCLEOTIDE SEQUENCE</scope>
    <source>
        <strain evidence="2">DSM 28700</strain>
    </source>
</reference>
<dbReference type="RefSeq" id="WP_268046445.1">
    <property type="nucleotide sequence ID" value="NZ_CP104064.1"/>
</dbReference>
<evidence type="ECO:0000313" key="2">
    <source>
        <dbReference type="EMBL" id="WAH38850.1"/>
    </source>
</evidence>
<gene>
    <name evidence="2" type="ORF">NZD86_10405</name>
</gene>